<dbReference type="CDD" id="cd22910">
    <property type="entry name" value="HFD_H2B"/>
    <property type="match status" value="1"/>
</dbReference>
<evidence type="ECO:0000259" key="5">
    <source>
        <dbReference type="Pfam" id="PF00125"/>
    </source>
</evidence>
<feature type="domain" description="Core Histone H2A/H2B/H3" evidence="5">
    <location>
        <begin position="88"/>
        <end position="169"/>
    </location>
</feature>
<dbReference type="PANTHER" id="PTHR23428">
    <property type="entry name" value="HISTONE H2B"/>
    <property type="match status" value="1"/>
</dbReference>
<keyword evidence="8" id="KW-1185">Reference proteome</keyword>
<dbReference type="SMART" id="SM00427">
    <property type="entry name" value="H2B"/>
    <property type="match status" value="1"/>
</dbReference>
<organism evidence="6 8">
    <name type="scientific">Dendrobium chrysotoxum</name>
    <name type="common">Orchid</name>
    <dbReference type="NCBI Taxonomy" id="161865"/>
    <lineage>
        <taxon>Eukaryota</taxon>
        <taxon>Viridiplantae</taxon>
        <taxon>Streptophyta</taxon>
        <taxon>Embryophyta</taxon>
        <taxon>Tracheophyta</taxon>
        <taxon>Spermatophyta</taxon>
        <taxon>Magnoliopsida</taxon>
        <taxon>Liliopsida</taxon>
        <taxon>Asparagales</taxon>
        <taxon>Orchidaceae</taxon>
        <taxon>Epidendroideae</taxon>
        <taxon>Malaxideae</taxon>
        <taxon>Dendrobiinae</taxon>
        <taxon>Dendrobium</taxon>
    </lineage>
</organism>
<dbReference type="Pfam" id="PF00125">
    <property type="entry name" value="Histone"/>
    <property type="match status" value="1"/>
</dbReference>
<dbReference type="InterPro" id="IPR000558">
    <property type="entry name" value="Histone_H2B"/>
</dbReference>
<evidence type="ECO:0000256" key="2">
    <source>
        <dbReference type="ARBA" id="ARBA00006846"/>
    </source>
</evidence>
<dbReference type="PRINTS" id="PR00621">
    <property type="entry name" value="HISTONEH2B"/>
</dbReference>
<comment type="caution">
    <text evidence="6">The sequence shown here is derived from an EMBL/GenBank/DDBJ whole genome shotgun (WGS) entry which is preliminary data.</text>
</comment>
<evidence type="ECO:0000256" key="4">
    <source>
        <dbReference type="SAM" id="MobiDB-lite"/>
    </source>
</evidence>
<evidence type="ECO:0000256" key="1">
    <source>
        <dbReference type="ARBA" id="ARBA00002001"/>
    </source>
</evidence>
<protein>
    <recommendedName>
        <fullName evidence="5">Core Histone H2A/H2B/H3 domain-containing protein</fullName>
    </recommendedName>
</protein>
<dbReference type="SUPFAM" id="SSF47113">
    <property type="entry name" value="Histone-fold"/>
    <property type="match status" value="1"/>
</dbReference>
<evidence type="ECO:0000256" key="3">
    <source>
        <dbReference type="ARBA" id="ARBA00011538"/>
    </source>
</evidence>
<accession>A0AAV7G1M0</accession>
<dbReference type="EMBL" id="JAGFBR010000013">
    <property type="protein sequence ID" value="KAH0456718.1"/>
    <property type="molecule type" value="Genomic_DNA"/>
</dbReference>
<dbReference type="GO" id="GO:0000786">
    <property type="term" value="C:nucleosome"/>
    <property type="evidence" value="ECO:0007669"/>
    <property type="project" value="InterPro"/>
</dbReference>
<dbReference type="InterPro" id="IPR007125">
    <property type="entry name" value="H2A/H2B/H3"/>
</dbReference>
<feature type="region of interest" description="Disordered" evidence="4">
    <location>
        <begin position="64"/>
        <end position="93"/>
    </location>
</feature>
<proteinExistence type="inferred from homology"/>
<dbReference type="EMBL" id="JAGFBR010000013">
    <property type="protein sequence ID" value="KAH0456000.1"/>
    <property type="molecule type" value="Genomic_DNA"/>
</dbReference>
<gene>
    <name evidence="6" type="ORF">IEQ34_013907</name>
    <name evidence="7" type="ORF">IEQ34_014625</name>
</gene>
<dbReference type="Proteomes" id="UP000775213">
    <property type="component" value="Unassembled WGS sequence"/>
</dbReference>
<dbReference type="AlphaFoldDB" id="A0AAV7G1M0"/>
<evidence type="ECO:0000313" key="7">
    <source>
        <dbReference type="EMBL" id="KAH0456718.1"/>
    </source>
</evidence>
<feature type="compositionally biased region" description="Basic and acidic residues" evidence="4">
    <location>
        <begin position="64"/>
        <end position="87"/>
    </location>
</feature>
<evidence type="ECO:0000313" key="8">
    <source>
        <dbReference type="Proteomes" id="UP000775213"/>
    </source>
</evidence>
<reference evidence="6 8" key="1">
    <citation type="journal article" date="2021" name="Hortic Res">
        <title>Chromosome-scale assembly of the Dendrobium chrysotoxum genome enhances the understanding of orchid evolution.</title>
        <authorList>
            <person name="Zhang Y."/>
            <person name="Zhang G.Q."/>
            <person name="Zhang D."/>
            <person name="Liu X.D."/>
            <person name="Xu X.Y."/>
            <person name="Sun W.H."/>
            <person name="Yu X."/>
            <person name="Zhu X."/>
            <person name="Wang Z.W."/>
            <person name="Zhao X."/>
            <person name="Zhong W.Y."/>
            <person name="Chen H."/>
            <person name="Yin W.L."/>
            <person name="Huang T."/>
            <person name="Niu S.C."/>
            <person name="Liu Z.J."/>
        </authorList>
    </citation>
    <scope>NUCLEOTIDE SEQUENCE [LARGE SCALE GENOMIC DNA]</scope>
    <source>
        <strain evidence="6">Lindl</strain>
    </source>
</reference>
<name>A0AAV7G1M0_DENCH</name>
<comment type="function">
    <text evidence="1">Core component of nucleosome. Nucleosomes wrap and compact DNA into chromatin, limiting DNA accessibility to the cellular machineries which require DNA as a template. Histones thereby play a central role in transcription regulation, DNA repair, DNA replication and chromosomal stability. DNA accessibility is regulated via a complex set of post-translational modifications of histones, also called histone code, and nucleosome remodeling.</text>
</comment>
<dbReference type="GO" id="GO:0030527">
    <property type="term" value="F:structural constituent of chromatin"/>
    <property type="evidence" value="ECO:0007669"/>
    <property type="project" value="InterPro"/>
</dbReference>
<dbReference type="GO" id="GO:0005634">
    <property type="term" value="C:nucleus"/>
    <property type="evidence" value="ECO:0007669"/>
    <property type="project" value="UniProtKB-ARBA"/>
</dbReference>
<sequence length="193" mass="21591">MAPKRSTKVVGTVVKTTRKLVKETVKVDVDIGDSEEQQKIPEIAVVEKGDVGVPIVVVLPTVKNSKEEEKKTEDSEETREEKTEEKKMKKRKKKRGINVGVASSGYKRYVFRVLKQVHPGMRVSAQAMSVLEGMMRDMFERIAEEAAQLNKYTGKVTLSSKEIQDAVRLIMPGELGKHAISQGVKAVTTYMEK</sequence>
<dbReference type="GO" id="GO:0046982">
    <property type="term" value="F:protein heterodimerization activity"/>
    <property type="evidence" value="ECO:0007669"/>
    <property type="project" value="InterPro"/>
</dbReference>
<dbReference type="Gene3D" id="1.10.20.10">
    <property type="entry name" value="Histone, subunit A"/>
    <property type="match status" value="1"/>
</dbReference>
<dbReference type="InterPro" id="IPR009072">
    <property type="entry name" value="Histone-fold"/>
</dbReference>
<evidence type="ECO:0000313" key="6">
    <source>
        <dbReference type="EMBL" id="KAH0456000.1"/>
    </source>
</evidence>
<dbReference type="FunFam" id="1.10.20.10:FF:000043">
    <property type="entry name" value="Histone H2B"/>
    <property type="match status" value="1"/>
</dbReference>
<dbReference type="GO" id="GO:0003677">
    <property type="term" value="F:DNA binding"/>
    <property type="evidence" value="ECO:0007669"/>
    <property type="project" value="InterPro"/>
</dbReference>
<comment type="subunit">
    <text evidence="3">The nucleosome is a histone octamer containing two molecules each of H2A, H2B, H3 and H4 assembled in one H3-H4 heterotetramer and two H2A-H2B heterodimers. The octamer wraps approximately 147 bp of DNA.</text>
</comment>
<reference evidence="6" key="2">
    <citation type="submission" date="2021-03" db="EMBL/GenBank/DDBJ databases">
        <authorList>
            <person name="Zhang Y."/>
            <person name="Zhang G.-Q."/>
            <person name="Huang T."/>
            <person name="Niu S.-C."/>
            <person name="Liu Z.-J."/>
        </authorList>
    </citation>
    <scope>NUCLEOTIDE SEQUENCE</scope>
    <source>
        <strain evidence="6">Lindl</strain>
        <tissue evidence="6">Fresh leaves</tissue>
    </source>
</reference>
<comment type="similarity">
    <text evidence="2">Belongs to the histone H2B family.</text>
</comment>